<evidence type="ECO:0000313" key="1">
    <source>
        <dbReference type="EMBL" id="KPJ52118.1"/>
    </source>
</evidence>
<reference evidence="1 2" key="1">
    <citation type="journal article" date="2015" name="Microbiome">
        <title>Genomic resolution of linkages in carbon, nitrogen, and sulfur cycling among widespread estuary sediment bacteria.</title>
        <authorList>
            <person name="Baker B.J."/>
            <person name="Lazar C.S."/>
            <person name="Teske A.P."/>
            <person name="Dick G.J."/>
        </authorList>
    </citation>
    <scope>NUCLEOTIDE SEQUENCE [LARGE SCALE GENOMIC DNA]</scope>
    <source>
        <strain evidence="1">DG_24</strain>
    </source>
</reference>
<name>A0A0S7WPN6_UNCT6</name>
<dbReference type="EMBL" id="LIZS01000076">
    <property type="protein sequence ID" value="KPJ52118.1"/>
    <property type="molecule type" value="Genomic_DNA"/>
</dbReference>
<proteinExistence type="predicted"/>
<organism evidence="1 2">
    <name type="scientific">candidate division TA06 bacterium DG_24</name>
    <dbReference type="NCBI Taxonomy" id="1703770"/>
    <lineage>
        <taxon>Bacteria</taxon>
        <taxon>Bacteria division TA06</taxon>
    </lineage>
</organism>
<evidence type="ECO:0008006" key="3">
    <source>
        <dbReference type="Google" id="ProtNLM"/>
    </source>
</evidence>
<accession>A0A0S7WPN6</accession>
<dbReference type="Proteomes" id="UP000052008">
    <property type="component" value="Unassembled WGS sequence"/>
</dbReference>
<sequence>MRNSPGPALRRITLLAVAVSVSVLLGSCRPAAEQEERAAVPSPIITLDTMTLSVGPGPTDHSSEFVSSVAGGDILVKLGYTANPFPGTNWNSNRDYANVVASFTSLVMMCGDAPVMPLKAELLGPHDVVRDITHKESRDRPQIWFRNDPEHGLHRDQAQLLYRFPPCGESGVVTVRVEATEEVTLRMNVYQERVQR</sequence>
<dbReference type="PROSITE" id="PS51257">
    <property type="entry name" value="PROKAR_LIPOPROTEIN"/>
    <property type="match status" value="1"/>
</dbReference>
<protein>
    <recommendedName>
        <fullName evidence="3">Lipoprotein</fullName>
    </recommendedName>
</protein>
<dbReference type="AlphaFoldDB" id="A0A0S7WPN6"/>
<evidence type="ECO:0000313" key="2">
    <source>
        <dbReference type="Proteomes" id="UP000052008"/>
    </source>
</evidence>
<dbReference type="STRING" id="1703770.AMJ39_08585"/>
<comment type="caution">
    <text evidence="1">The sequence shown here is derived from an EMBL/GenBank/DDBJ whole genome shotgun (WGS) entry which is preliminary data.</text>
</comment>
<gene>
    <name evidence="1" type="ORF">AMJ39_08585</name>
</gene>